<dbReference type="PANTHER" id="PTHR11566:SF173">
    <property type="entry name" value="DYNAMIN-RELATED PROTEIN 4C"/>
    <property type="match status" value="1"/>
</dbReference>
<evidence type="ECO:0000259" key="3">
    <source>
        <dbReference type="PROSITE" id="PS51388"/>
    </source>
</evidence>
<dbReference type="GO" id="GO:0005525">
    <property type="term" value="F:GTP binding"/>
    <property type="evidence" value="ECO:0007669"/>
    <property type="project" value="InterPro"/>
</dbReference>
<dbReference type="GO" id="GO:0003924">
    <property type="term" value="F:GTPase activity"/>
    <property type="evidence" value="ECO:0007669"/>
    <property type="project" value="InterPro"/>
</dbReference>
<sequence>MFYYWFYSIVHILHVIQAANDFSTAATIKLAQKFDPNGDRQLIACSKINKYDTGISDKLQFKGSATNIKIRYGCAAVLNRKPEEIAANLSFYAMRKLEQKFFKDNKEFDTVPNDMKGSDQLVKKLAKIQQERIRLEFPKIIEELKQKLQQEKDELREMPEQITTEIECWAIFNERINEYRESIYKKVHGNYNNESMMMDVDEASATTVISDITSNDERIAYQLCKLQVSCRGSIAKIFSNFFSLEYGKRVLRFMEETAGVTLPNFPSFQIIERLFKLEKCKLKVSCDLLVNKTGNYLQQTLISLFNQIFDAKNHPRLTRCLREVIVQETEWAKDMCYERLDDMSDHIFTLNHYYMDTINAVKRKWEEETTPNKRLANQPLVAVTTPSRIRVDDLTFIPFTDVSNEKQAALDIQIALYSYCKAVQKRVVDHVAQLCYHWFIIKCVLLVHTKLSNKFTSAELFSLMVESEGLTRKRNELRANIKAYKEALVRVQQIV</sequence>
<dbReference type="Proteomes" id="UP000682733">
    <property type="component" value="Unassembled WGS sequence"/>
</dbReference>
<evidence type="ECO:0000256" key="1">
    <source>
        <dbReference type="SAM" id="Coils"/>
    </source>
</evidence>
<dbReference type="InterPro" id="IPR020850">
    <property type="entry name" value="GED_dom"/>
</dbReference>
<feature type="domain" description="GED" evidence="3">
    <location>
        <begin position="409"/>
        <end position="495"/>
    </location>
</feature>
<dbReference type="InterPro" id="IPR003130">
    <property type="entry name" value="GED"/>
</dbReference>
<dbReference type="PROSITE" id="PS51388">
    <property type="entry name" value="GED"/>
    <property type="match status" value="1"/>
</dbReference>
<evidence type="ECO:0000313" key="6">
    <source>
        <dbReference type="Proteomes" id="UP000677228"/>
    </source>
</evidence>
<protein>
    <recommendedName>
        <fullName evidence="3">GED domain-containing protein</fullName>
    </recommendedName>
</protein>
<evidence type="ECO:0000313" key="4">
    <source>
        <dbReference type="EMBL" id="CAF1563785.1"/>
    </source>
</evidence>
<dbReference type="InterPro" id="IPR000375">
    <property type="entry name" value="Dynamin_stalk"/>
</dbReference>
<dbReference type="InterPro" id="IPR022812">
    <property type="entry name" value="Dynamin"/>
</dbReference>
<dbReference type="EMBL" id="CAJOBA010065098">
    <property type="protein sequence ID" value="CAF4356353.1"/>
    <property type="molecule type" value="Genomic_DNA"/>
</dbReference>
<accession>A0A8S2FUU0</accession>
<dbReference type="GO" id="GO:0005737">
    <property type="term" value="C:cytoplasm"/>
    <property type="evidence" value="ECO:0007669"/>
    <property type="project" value="TreeGrafter"/>
</dbReference>
<gene>
    <name evidence="4" type="ORF">OVA965_LOCUS39956</name>
    <name evidence="5" type="ORF">TMI583_LOCUS41340</name>
</gene>
<evidence type="ECO:0000256" key="2">
    <source>
        <dbReference type="SAM" id="SignalP"/>
    </source>
</evidence>
<name>A0A8S2FUU0_9BILA</name>
<dbReference type="Pfam" id="PF01031">
    <property type="entry name" value="Dynamin_M"/>
    <property type="match status" value="1"/>
</dbReference>
<dbReference type="EMBL" id="CAJNOK010042423">
    <property type="protein sequence ID" value="CAF1563785.1"/>
    <property type="molecule type" value="Genomic_DNA"/>
</dbReference>
<reference evidence="4" key="1">
    <citation type="submission" date="2021-02" db="EMBL/GenBank/DDBJ databases">
        <authorList>
            <person name="Nowell W R."/>
        </authorList>
    </citation>
    <scope>NUCLEOTIDE SEQUENCE</scope>
</reference>
<dbReference type="GO" id="GO:0016020">
    <property type="term" value="C:membrane"/>
    <property type="evidence" value="ECO:0007669"/>
    <property type="project" value="TreeGrafter"/>
</dbReference>
<dbReference type="Gene3D" id="3.40.50.300">
    <property type="entry name" value="P-loop containing nucleotide triphosphate hydrolases"/>
    <property type="match status" value="1"/>
</dbReference>
<dbReference type="GO" id="GO:0005874">
    <property type="term" value="C:microtubule"/>
    <property type="evidence" value="ECO:0007669"/>
    <property type="project" value="TreeGrafter"/>
</dbReference>
<dbReference type="AlphaFoldDB" id="A0A8S2FUU0"/>
<feature type="chain" id="PRO_5035707359" description="GED domain-containing protein" evidence="2">
    <location>
        <begin position="19"/>
        <end position="495"/>
    </location>
</feature>
<dbReference type="Gene3D" id="1.20.120.1240">
    <property type="entry name" value="Dynamin, middle domain"/>
    <property type="match status" value="1"/>
</dbReference>
<keyword evidence="2" id="KW-0732">Signal</keyword>
<dbReference type="SUPFAM" id="SSF52540">
    <property type="entry name" value="P-loop containing nucleoside triphosphate hydrolases"/>
    <property type="match status" value="1"/>
</dbReference>
<keyword evidence="1" id="KW-0175">Coiled coil</keyword>
<feature type="signal peptide" evidence="2">
    <location>
        <begin position="1"/>
        <end position="18"/>
    </location>
</feature>
<dbReference type="InterPro" id="IPR027417">
    <property type="entry name" value="P-loop_NTPase"/>
</dbReference>
<evidence type="ECO:0000313" key="5">
    <source>
        <dbReference type="EMBL" id="CAF4356353.1"/>
    </source>
</evidence>
<feature type="coiled-coil region" evidence="1">
    <location>
        <begin position="467"/>
        <end position="494"/>
    </location>
</feature>
<dbReference type="Proteomes" id="UP000677228">
    <property type="component" value="Unassembled WGS sequence"/>
</dbReference>
<dbReference type="PANTHER" id="PTHR11566">
    <property type="entry name" value="DYNAMIN"/>
    <property type="match status" value="1"/>
</dbReference>
<dbReference type="Pfam" id="PF02212">
    <property type="entry name" value="GED"/>
    <property type="match status" value="1"/>
</dbReference>
<organism evidence="4 6">
    <name type="scientific">Didymodactylos carnosus</name>
    <dbReference type="NCBI Taxonomy" id="1234261"/>
    <lineage>
        <taxon>Eukaryota</taxon>
        <taxon>Metazoa</taxon>
        <taxon>Spiralia</taxon>
        <taxon>Gnathifera</taxon>
        <taxon>Rotifera</taxon>
        <taxon>Eurotatoria</taxon>
        <taxon>Bdelloidea</taxon>
        <taxon>Philodinida</taxon>
        <taxon>Philodinidae</taxon>
        <taxon>Didymodactylos</taxon>
    </lineage>
</organism>
<comment type="caution">
    <text evidence="4">The sequence shown here is derived from an EMBL/GenBank/DDBJ whole genome shotgun (WGS) entry which is preliminary data.</text>
</comment>
<dbReference type="GO" id="GO:0008017">
    <property type="term" value="F:microtubule binding"/>
    <property type="evidence" value="ECO:0007669"/>
    <property type="project" value="TreeGrafter"/>
</dbReference>
<proteinExistence type="predicted"/>